<dbReference type="InterPro" id="IPR036597">
    <property type="entry name" value="Fido-like_dom_sf"/>
</dbReference>
<evidence type="ECO:0000256" key="1">
    <source>
        <dbReference type="PIRSR" id="PIRSR640198-1"/>
    </source>
</evidence>
<name>A0A0S3F4F9_9SPHN</name>
<evidence type="ECO:0000259" key="3">
    <source>
        <dbReference type="PROSITE" id="PS51459"/>
    </source>
</evidence>
<keyword evidence="5" id="KW-1185">Reference proteome</keyword>
<dbReference type="Proteomes" id="UP000056968">
    <property type="component" value="Chromosome"/>
</dbReference>
<dbReference type="GO" id="GO:0005524">
    <property type="term" value="F:ATP binding"/>
    <property type="evidence" value="ECO:0007669"/>
    <property type="project" value="UniProtKB-KW"/>
</dbReference>
<feature type="active site" evidence="1">
    <location>
        <position position="205"/>
    </location>
</feature>
<dbReference type="InterPro" id="IPR003812">
    <property type="entry name" value="Fido"/>
</dbReference>
<dbReference type="AlphaFoldDB" id="A0A0S3F4F9"/>
<dbReference type="PANTHER" id="PTHR13504:SF33">
    <property type="entry name" value="FIC FAMILY PROTEIN"/>
    <property type="match status" value="1"/>
</dbReference>
<feature type="binding site" evidence="2">
    <location>
        <begin position="247"/>
        <end position="248"/>
    </location>
    <ligand>
        <name>ATP</name>
        <dbReference type="ChEBI" id="CHEBI:30616"/>
    </ligand>
</feature>
<feature type="domain" description="Fido" evidence="3">
    <location>
        <begin position="114"/>
        <end position="270"/>
    </location>
</feature>
<proteinExistence type="predicted"/>
<feature type="binding site" evidence="2">
    <location>
        <begin position="209"/>
        <end position="216"/>
    </location>
    <ligand>
        <name>ATP</name>
        <dbReference type="ChEBI" id="CHEBI:30616"/>
    </ligand>
</feature>
<evidence type="ECO:0000313" key="5">
    <source>
        <dbReference type="Proteomes" id="UP000056968"/>
    </source>
</evidence>
<dbReference type="PROSITE" id="PS51459">
    <property type="entry name" value="FIDO"/>
    <property type="match status" value="1"/>
</dbReference>
<dbReference type="STRING" id="1332080.ATN00_12010"/>
<reference evidence="4 5" key="1">
    <citation type="submission" date="2015-11" db="EMBL/GenBank/DDBJ databases">
        <title>A Two-component Flavoprotein Monooxygenase System MeaXY Responsible for para-Hydroxylation of 2-Methyl-6-ethylaniline and 2,6-Diethylaniline in Sphingobium baderi DE-13.</title>
        <authorList>
            <person name="Cheng M."/>
            <person name="Meng Q."/>
            <person name="Yang Y."/>
            <person name="Chu C."/>
            <person name="Yan X."/>
            <person name="He J."/>
            <person name="Li S."/>
        </authorList>
    </citation>
    <scope>NUCLEOTIDE SEQUENCE [LARGE SCALE GENOMIC DNA]</scope>
    <source>
        <strain evidence="4 5">DE-13</strain>
    </source>
</reference>
<dbReference type="Pfam" id="PF13776">
    <property type="entry name" value="DUF4172"/>
    <property type="match status" value="1"/>
</dbReference>
<dbReference type="EMBL" id="CP013264">
    <property type="protein sequence ID" value="ALR22586.1"/>
    <property type="molecule type" value="Genomic_DNA"/>
</dbReference>
<gene>
    <name evidence="4" type="ORF">ATN00_12010</name>
</gene>
<accession>A0A0S3F4F9</accession>
<evidence type="ECO:0000256" key="2">
    <source>
        <dbReference type="PIRSR" id="PIRSR640198-2"/>
    </source>
</evidence>
<dbReference type="Pfam" id="PF02661">
    <property type="entry name" value="Fic"/>
    <property type="match status" value="1"/>
</dbReference>
<dbReference type="Gene3D" id="1.10.3290.10">
    <property type="entry name" value="Fido-like domain"/>
    <property type="match status" value="1"/>
</dbReference>
<dbReference type="InterPro" id="IPR040198">
    <property type="entry name" value="Fido_containing"/>
</dbReference>
<dbReference type="InterPro" id="IPR036388">
    <property type="entry name" value="WH-like_DNA-bd_sf"/>
</dbReference>
<organism evidence="4 5">
    <name type="scientific">Sphingobium baderi</name>
    <dbReference type="NCBI Taxonomy" id="1332080"/>
    <lineage>
        <taxon>Bacteria</taxon>
        <taxon>Pseudomonadati</taxon>
        <taxon>Pseudomonadota</taxon>
        <taxon>Alphaproteobacteria</taxon>
        <taxon>Sphingomonadales</taxon>
        <taxon>Sphingomonadaceae</taxon>
        <taxon>Sphingobium</taxon>
    </lineage>
</organism>
<dbReference type="RefSeq" id="WP_062064886.1">
    <property type="nucleotide sequence ID" value="NZ_CP013264.1"/>
</dbReference>
<dbReference type="Gene3D" id="1.10.10.10">
    <property type="entry name" value="Winged helix-like DNA-binding domain superfamily/Winged helix DNA-binding domain"/>
    <property type="match status" value="1"/>
</dbReference>
<keyword evidence="2" id="KW-0067">ATP-binding</keyword>
<dbReference type="OrthoDB" id="9813719at2"/>
<dbReference type="PANTHER" id="PTHR13504">
    <property type="entry name" value="FIDO DOMAIN-CONTAINING PROTEIN DDB_G0283145"/>
    <property type="match status" value="1"/>
</dbReference>
<dbReference type="InterPro" id="IPR025230">
    <property type="entry name" value="DUF4172"/>
</dbReference>
<evidence type="ECO:0000313" key="4">
    <source>
        <dbReference type="EMBL" id="ALR22586.1"/>
    </source>
</evidence>
<dbReference type="KEGG" id="sbd:ATN00_12010"/>
<protein>
    <submittedName>
        <fullName evidence="4">Cell filamentation protein Fic</fullName>
    </submittedName>
</protein>
<dbReference type="SUPFAM" id="SSF140931">
    <property type="entry name" value="Fic-like"/>
    <property type="match status" value="1"/>
</dbReference>
<sequence length="377" mass="42338">MVYIHQREGWPDMTWRGEALTEALAKVRHRQGRLIGYMEALGFPLREEAVLRTLTEDVIKSSEIEGEHLDREQVRSSIARRLGMDIGGLIEADRHVEGIVEMMLDATQNAGTLLTAERLHGWHAALFPTGRSGISRITVGAWRTGEDGPMQVVSGSIGRERVHYEAPAAERLGEEMDRFLAWFEAASIDPVIKAGLAHLWFVTIHPFDDGNGRIARAIADLALARGDGTPQRFYSMSAQIRAERKDYYNMFETTQKGPLDVTPWLTWFIACLDRAFDGAETTLASVMRKARFWESVTQMPLNDRQRKVINRLLDGFDGKLTNAKWAALTKTASDTALRDINDLVHRGILEKDMSAGGRSTSYLLVADREQRPPVANH</sequence>
<keyword evidence="2" id="KW-0547">Nucleotide-binding</keyword>